<dbReference type="PANTHER" id="PTHR40267:SF1">
    <property type="entry name" value="BLR3294 PROTEIN"/>
    <property type="match status" value="1"/>
</dbReference>
<name>A0A1I0QWS5_9RHOB</name>
<dbReference type="RefSeq" id="WP_110521944.1">
    <property type="nucleotide sequence ID" value="NZ_FOIZ01000001.1"/>
</dbReference>
<accession>A0A1I0QWS5</accession>
<proteinExistence type="predicted"/>
<evidence type="ECO:0000313" key="1">
    <source>
        <dbReference type="EMBL" id="SEW31977.1"/>
    </source>
</evidence>
<reference evidence="1 2" key="1">
    <citation type="submission" date="2016-10" db="EMBL/GenBank/DDBJ databases">
        <authorList>
            <person name="de Groot N.N."/>
        </authorList>
    </citation>
    <scope>NUCLEOTIDE SEQUENCE [LARGE SCALE GENOMIC DNA]</scope>
    <source>
        <strain evidence="1 2">DSM 17925</strain>
    </source>
</reference>
<dbReference type="PANTHER" id="PTHR40267">
    <property type="entry name" value="BLR3294 PROTEIN"/>
    <property type="match status" value="1"/>
</dbReference>
<dbReference type="EMBL" id="FOIZ01000001">
    <property type="protein sequence ID" value="SEW31977.1"/>
    <property type="molecule type" value="Genomic_DNA"/>
</dbReference>
<dbReference type="Gene3D" id="3.40.50.12500">
    <property type="match status" value="1"/>
</dbReference>
<dbReference type="STRING" id="364200.SAMN04488515_2273"/>
<dbReference type="Proteomes" id="UP000199167">
    <property type="component" value="Unassembled WGS sequence"/>
</dbReference>
<dbReference type="AlphaFoldDB" id="A0A1I0QWS5"/>
<protein>
    <submittedName>
        <fullName evidence="1">Maleate isomerase</fullName>
    </submittedName>
</protein>
<dbReference type="OrthoDB" id="9816064at2"/>
<gene>
    <name evidence="1" type="ORF">SAMN04488515_2273</name>
</gene>
<dbReference type="InterPro" id="IPR053714">
    <property type="entry name" value="Iso_Racemase_Enz_sf"/>
</dbReference>
<keyword evidence="2" id="KW-1185">Reference proteome</keyword>
<dbReference type="Pfam" id="PF17645">
    <property type="entry name" value="Amdase"/>
    <property type="match status" value="1"/>
</dbReference>
<dbReference type="PIRSF" id="PIRSF015736">
    <property type="entry name" value="MI"/>
    <property type="match status" value="1"/>
</dbReference>
<evidence type="ECO:0000313" key="2">
    <source>
        <dbReference type="Proteomes" id="UP000199167"/>
    </source>
</evidence>
<dbReference type="InterPro" id="IPR026286">
    <property type="entry name" value="MaiA/AMDase"/>
</dbReference>
<organism evidence="1 2">
    <name type="scientific">Cognatiyoonia koreensis</name>
    <dbReference type="NCBI Taxonomy" id="364200"/>
    <lineage>
        <taxon>Bacteria</taxon>
        <taxon>Pseudomonadati</taxon>
        <taxon>Pseudomonadota</taxon>
        <taxon>Alphaproteobacteria</taxon>
        <taxon>Rhodobacterales</taxon>
        <taxon>Paracoccaceae</taxon>
        <taxon>Cognatiyoonia</taxon>
    </lineage>
</organism>
<sequence length="256" mass="26988">MTPKAPYRYHAPPLLRPTLGVVVLAADETIESDLRHYFPAEIDWFTTRVGSSTEVSSQSLADIASRIGPAASLFPHGRKFKAIAYACTSGAAEIGPDGVASRIKANADTESVTDPVTALVAACGALGIKRLGLLSPYVASVSQKLRNVLLDNGIATPVFGSFEVAKEATVVRIDAQSINDAALDLMAGADVDALFLSCTNLQTRDVIAPLEHALGKPVLTSNQVLAWHMMHLTQAGTIVADGGRLFNEHGRAGTRG</sequence>
<dbReference type="GO" id="GO:0016853">
    <property type="term" value="F:isomerase activity"/>
    <property type="evidence" value="ECO:0007669"/>
    <property type="project" value="UniProtKB-KW"/>
</dbReference>
<keyword evidence="1" id="KW-0413">Isomerase</keyword>